<keyword evidence="5" id="KW-0735">Signal-anchor</keyword>
<protein>
    <submittedName>
        <fullName evidence="9">Ktr7p</fullName>
    </submittedName>
</protein>
<dbReference type="PANTHER" id="PTHR31121:SF2">
    <property type="entry name" value="MANNOSYLTRANSFERASE KTR5-RELATED"/>
    <property type="match status" value="1"/>
</dbReference>
<evidence type="ECO:0000256" key="8">
    <source>
        <dbReference type="SAM" id="Phobius"/>
    </source>
</evidence>
<dbReference type="Proteomes" id="UP000006968">
    <property type="component" value="Chromosome IX"/>
</dbReference>
<dbReference type="GO" id="GO:0005794">
    <property type="term" value="C:Golgi apparatus"/>
    <property type="evidence" value="ECO:0007669"/>
    <property type="project" value="TreeGrafter"/>
</dbReference>
<feature type="active site" description="Nucleophile" evidence="7">
    <location>
        <position position="367"/>
    </location>
</feature>
<dbReference type="SUPFAM" id="SSF53448">
    <property type="entry name" value="Nucleotide-diphospho-sugar transferases"/>
    <property type="match status" value="1"/>
</dbReference>
<sequence length="517" mass="61511">MAIILKPKVRRFLLDKHQRKRYIFIFLASILAILYHMGNWPFASNNNALDPNNIPYSFQDYSSDKDSPFFRGCTDTIRYLQDPGYAKMNASFVMLTRNEEISDVLKTMKSIESHFNEWFKYPYVFLNNIAFTDDFKDQVQAATNATVEFGTIDEIVWEFPAEVRDSLQFKTALEDQNDRGIMYGNMESYHKMCRFYSGLFYKHPLVSKYEWYWRIEPDVDFFCDISYDPFFEMAKNNKKYGFTVLITELYWTVPNLFRTTKSFIKKTANLRESLGTLWKLFTFNYNILDTNDEEVSKWVNYFEDVKPKLTEKLMVEFLLENHDNDNYEEDVEGIQYLIERARSKVPLMEDSIEGEEYNMCHFWSNFEIARIDLFDNAIYNAYFKHLEETGGFWKERWGDAPIHSIGLGMILDLEDVHYFRDIGYRHSSLQHCPKNAIQKQESPNKFDKGYEFGCGCRCVCPKNSDDIEDHSTPCMDIFFELFYGREYEKEFPGCYKPSIKDKDVIEEIRNENFRIIE</sequence>
<reference evidence="9 10" key="1">
    <citation type="journal article" date="2013" name="BMC Genomics">
        <title>High quality de novo sequencing and assembly of the Saccharomyces arboricolus genome.</title>
        <authorList>
            <person name="Liti G."/>
            <person name="Nguyen Ba A.N."/>
            <person name="Blythe M."/>
            <person name="Mueller C.A."/>
            <person name="Bergstroem A."/>
            <person name="Cubillos F.A."/>
            <person name="Dafhnis-Calas F."/>
            <person name="Khoshraftar S."/>
            <person name="Malla S."/>
            <person name="Mehta N."/>
            <person name="Siow C.C."/>
            <person name="Warringer J."/>
            <person name="Moses A.M."/>
            <person name="Louis E.J."/>
            <person name="Nieduszynski C.A."/>
        </authorList>
    </citation>
    <scope>NUCLEOTIDE SEQUENCE [LARGE SCALE GENOMIC DNA]</scope>
    <source>
        <strain evidence="10">H-6 / AS 2.3317 / CBS 10644</strain>
    </source>
</reference>
<keyword evidence="4" id="KW-0808">Transferase</keyword>
<dbReference type="HOGENOM" id="CLU_024327_2_0_1"/>
<dbReference type="AlphaFoldDB" id="J8PMC5"/>
<dbReference type="GO" id="GO:0000032">
    <property type="term" value="P:cell wall mannoprotein biosynthetic process"/>
    <property type="evidence" value="ECO:0007669"/>
    <property type="project" value="TreeGrafter"/>
</dbReference>
<dbReference type="GO" id="GO:0000026">
    <property type="term" value="F:alpha-1,2-mannosyltransferase activity"/>
    <property type="evidence" value="ECO:0007669"/>
    <property type="project" value="TreeGrafter"/>
</dbReference>
<evidence type="ECO:0000256" key="1">
    <source>
        <dbReference type="ARBA" id="ARBA00004606"/>
    </source>
</evidence>
<proteinExistence type="inferred from homology"/>
<evidence type="ECO:0000256" key="6">
    <source>
        <dbReference type="ARBA" id="ARBA00023136"/>
    </source>
</evidence>
<organism evidence="9 10">
    <name type="scientific">Saccharomyces arboricola (strain H-6 / AS 2.3317 / CBS 10644)</name>
    <name type="common">Yeast</name>
    <dbReference type="NCBI Taxonomy" id="1160507"/>
    <lineage>
        <taxon>Eukaryota</taxon>
        <taxon>Fungi</taxon>
        <taxon>Dikarya</taxon>
        <taxon>Ascomycota</taxon>
        <taxon>Saccharomycotina</taxon>
        <taxon>Saccharomycetes</taxon>
        <taxon>Saccharomycetales</taxon>
        <taxon>Saccharomycetaceae</taxon>
        <taxon>Saccharomyces</taxon>
    </lineage>
</organism>
<evidence type="ECO:0000256" key="2">
    <source>
        <dbReference type="ARBA" id="ARBA00007677"/>
    </source>
</evidence>
<keyword evidence="6 8" id="KW-0472">Membrane</keyword>
<comment type="similarity">
    <text evidence="2">Belongs to the glycosyltransferase 15 family.</text>
</comment>
<dbReference type="PANTHER" id="PTHR31121">
    <property type="entry name" value="ALPHA-1,2 MANNOSYLTRANSFERASE KTR1"/>
    <property type="match status" value="1"/>
</dbReference>
<dbReference type="OrthoDB" id="439943at2759"/>
<keyword evidence="8" id="KW-0812">Transmembrane</keyword>
<comment type="caution">
    <text evidence="9">The sequence shown here is derived from an EMBL/GenBank/DDBJ whole genome shotgun (WGS) entry which is preliminary data.</text>
</comment>
<evidence type="ECO:0000256" key="4">
    <source>
        <dbReference type="ARBA" id="ARBA00022679"/>
    </source>
</evidence>
<evidence type="ECO:0000313" key="9">
    <source>
        <dbReference type="EMBL" id="EJS43270.1"/>
    </source>
</evidence>
<dbReference type="InterPro" id="IPR002685">
    <property type="entry name" value="Glyco_trans_15"/>
</dbReference>
<dbReference type="Pfam" id="PF01793">
    <property type="entry name" value="Glyco_transf_15"/>
    <property type="match status" value="2"/>
</dbReference>
<evidence type="ECO:0000313" key="10">
    <source>
        <dbReference type="Proteomes" id="UP000006968"/>
    </source>
</evidence>
<dbReference type="GO" id="GO:0016020">
    <property type="term" value="C:membrane"/>
    <property type="evidence" value="ECO:0007669"/>
    <property type="project" value="UniProtKB-SubCell"/>
</dbReference>
<evidence type="ECO:0000256" key="3">
    <source>
        <dbReference type="ARBA" id="ARBA00022676"/>
    </source>
</evidence>
<feature type="transmembrane region" description="Helical" evidence="8">
    <location>
        <begin position="21"/>
        <end position="38"/>
    </location>
</feature>
<dbReference type="GO" id="GO:0006487">
    <property type="term" value="P:protein N-linked glycosylation"/>
    <property type="evidence" value="ECO:0007669"/>
    <property type="project" value="TreeGrafter"/>
</dbReference>
<keyword evidence="3" id="KW-0328">Glycosyltransferase</keyword>
<evidence type="ECO:0000256" key="7">
    <source>
        <dbReference type="PIRSR" id="PIRSR018153-1"/>
    </source>
</evidence>
<dbReference type="InterPro" id="IPR029044">
    <property type="entry name" value="Nucleotide-diphossugar_trans"/>
</dbReference>
<evidence type="ECO:0000256" key="5">
    <source>
        <dbReference type="ARBA" id="ARBA00022968"/>
    </source>
</evidence>
<dbReference type="PIRSF" id="PIRSF018153">
    <property type="entry name" value="Glyco_trans_15"/>
    <property type="match status" value="1"/>
</dbReference>
<gene>
    <name evidence="9" type="ORF">SU7_1605</name>
</gene>
<accession>J8PMC5</accession>
<dbReference type="Gene3D" id="3.90.550.10">
    <property type="entry name" value="Spore Coat Polysaccharide Biosynthesis Protein SpsA, Chain A"/>
    <property type="match status" value="1"/>
</dbReference>
<keyword evidence="10" id="KW-1185">Reference proteome</keyword>
<name>J8PMC5_SACAR</name>
<comment type="subcellular location">
    <subcellularLocation>
        <location evidence="1">Membrane</location>
        <topology evidence="1">Single-pass type II membrane protein</topology>
    </subcellularLocation>
</comment>
<keyword evidence="8" id="KW-1133">Transmembrane helix</keyword>
<dbReference type="EMBL" id="ALIE01000105">
    <property type="protein sequence ID" value="EJS43270.1"/>
    <property type="molecule type" value="Genomic_DNA"/>
</dbReference>